<keyword evidence="5 7" id="KW-0732">Signal</keyword>
<dbReference type="InterPro" id="IPR014756">
    <property type="entry name" value="Ig_E-set"/>
</dbReference>
<dbReference type="Gene3D" id="2.70.220.10">
    <property type="entry name" value="Ganglioside GM2 activator"/>
    <property type="match status" value="1"/>
</dbReference>
<dbReference type="Pfam" id="PF02221">
    <property type="entry name" value="E1_DerP2_DerF2"/>
    <property type="match status" value="1"/>
</dbReference>
<feature type="signal peptide" evidence="7">
    <location>
        <begin position="1"/>
        <end position="23"/>
    </location>
</feature>
<dbReference type="InterPro" id="IPR039670">
    <property type="entry name" value="NPC2-like"/>
</dbReference>
<dbReference type="AlphaFoldDB" id="A0A7S1GBK6"/>
<keyword evidence="6" id="KW-0445">Lipid transport</keyword>
<dbReference type="GO" id="GO:0032934">
    <property type="term" value="F:sterol binding"/>
    <property type="evidence" value="ECO:0007669"/>
    <property type="project" value="InterPro"/>
</dbReference>
<evidence type="ECO:0000256" key="2">
    <source>
        <dbReference type="ARBA" id="ARBA00006370"/>
    </source>
</evidence>
<feature type="domain" description="MD-2-related lipid-recognition" evidence="8">
    <location>
        <begin position="28"/>
        <end position="159"/>
    </location>
</feature>
<name>A0A7S1GBK6_9STRA</name>
<dbReference type="PANTHER" id="PTHR11306">
    <property type="entry name" value="NIEMANN PICK TYPE C2 PROTEIN NPC2-RELATED"/>
    <property type="match status" value="1"/>
</dbReference>
<keyword evidence="4" id="KW-0813">Transport</keyword>
<feature type="chain" id="PRO_5030760363" description="MD-2-related lipid-recognition domain-containing protein" evidence="7">
    <location>
        <begin position="24"/>
        <end position="161"/>
    </location>
</feature>
<gene>
    <name evidence="9" type="ORF">BSP0115_LOCUS15467</name>
</gene>
<comment type="subunit">
    <text evidence="3">Monomer.</text>
</comment>
<reference evidence="9" key="1">
    <citation type="submission" date="2021-01" db="EMBL/GenBank/DDBJ databases">
        <authorList>
            <person name="Corre E."/>
            <person name="Pelletier E."/>
            <person name="Niang G."/>
            <person name="Scheremetjew M."/>
            <person name="Finn R."/>
            <person name="Kale V."/>
            <person name="Holt S."/>
            <person name="Cochrane G."/>
            <person name="Meng A."/>
            <person name="Brown T."/>
            <person name="Cohen L."/>
        </authorList>
    </citation>
    <scope>NUCLEOTIDE SEQUENCE</scope>
    <source>
        <strain evidence="9">Ms1</strain>
    </source>
</reference>
<organism evidence="9">
    <name type="scientific">Bicosoecida sp. CB-2014</name>
    <dbReference type="NCBI Taxonomy" id="1486930"/>
    <lineage>
        <taxon>Eukaryota</taxon>
        <taxon>Sar</taxon>
        <taxon>Stramenopiles</taxon>
        <taxon>Bigyra</taxon>
        <taxon>Opalozoa</taxon>
        <taxon>Bicosoecida</taxon>
    </lineage>
</organism>
<dbReference type="InterPro" id="IPR003172">
    <property type="entry name" value="ML_dom"/>
</dbReference>
<dbReference type="SMART" id="SM00737">
    <property type="entry name" value="ML"/>
    <property type="match status" value="1"/>
</dbReference>
<comment type="similarity">
    <text evidence="2">Belongs to the NPC2 family.</text>
</comment>
<comment type="function">
    <text evidence="1">Catalyzes the intermembrane transfer of phosphatidylglycerol and phosphatidylinositol.</text>
</comment>
<dbReference type="InterPro" id="IPR036846">
    <property type="entry name" value="GM2-AP_sf"/>
</dbReference>
<dbReference type="GO" id="GO:0015918">
    <property type="term" value="P:sterol transport"/>
    <property type="evidence" value="ECO:0007669"/>
    <property type="project" value="InterPro"/>
</dbReference>
<evidence type="ECO:0000256" key="5">
    <source>
        <dbReference type="ARBA" id="ARBA00022729"/>
    </source>
</evidence>
<dbReference type="PANTHER" id="PTHR11306:SF0">
    <property type="entry name" value="PHOSPHATIDYLGLYCEROL_PHOSPHATIDYLINOSITOL TRANSFER PROTEIN"/>
    <property type="match status" value="1"/>
</dbReference>
<protein>
    <recommendedName>
        <fullName evidence="8">MD-2-related lipid-recognition domain-containing protein</fullName>
    </recommendedName>
</protein>
<sequence>MRSFVAVALAAVALAALAAPALAGAGSITDCGAGKAKASFSTLTITPDPPVKGSLTQLNATGTISEAATGGKYSIAVSLDKAQLYTHSGNVCGTDKINLPLGFGTITYVGPTCPTTSGGAFKIGISLVLPSAAPSGNYDVKITGADSGGADMYCIDAAFPL</sequence>
<evidence type="ECO:0000256" key="1">
    <source>
        <dbReference type="ARBA" id="ARBA00002053"/>
    </source>
</evidence>
<evidence type="ECO:0000256" key="7">
    <source>
        <dbReference type="SAM" id="SignalP"/>
    </source>
</evidence>
<evidence type="ECO:0000256" key="4">
    <source>
        <dbReference type="ARBA" id="ARBA00022448"/>
    </source>
</evidence>
<evidence type="ECO:0000256" key="6">
    <source>
        <dbReference type="ARBA" id="ARBA00023055"/>
    </source>
</evidence>
<evidence type="ECO:0000313" key="9">
    <source>
        <dbReference type="EMBL" id="CAD8922204.1"/>
    </source>
</evidence>
<accession>A0A7S1GBK6</accession>
<evidence type="ECO:0000256" key="3">
    <source>
        <dbReference type="ARBA" id="ARBA00011245"/>
    </source>
</evidence>
<dbReference type="SUPFAM" id="SSF81296">
    <property type="entry name" value="E set domains"/>
    <property type="match status" value="1"/>
</dbReference>
<proteinExistence type="inferred from homology"/>
<evidence type="ECO:0000259" key="8">
    <source>
        <dbReference type="SMART" id="SM00737"/>
    </source>
</evidence>
<dbReference type="EMBL" id="HBFS01023081">
    <property type="protein sequence ID" value="CAD8922204.1"/>
    <property type="molecule type" value="Transcribed_RNA"/>
</dbReference>